<reference evidence="2" key="1">
    <citation type="submission" date="2016-10" db="EMBL/GenBank/DDBJ databases">
        <authorList>
            <person name="Varghese N."/>
            <person name="Submissions S."/>
        </authorList>
    </citation>
    <scope>NUCLEOTIDE SEQUENCE [LARGE SCALE GENOMIC DNA]</scope>
    <source>
        <strain evidence="2">LMG 22563</strain>
    </source>
</reference>
<proteinExistence type="predicted"/>
<dbReference type="AlphaFoldDB" id="A0A1I3M7Z9"/>
<gene>
    <name evidence="1" type="ORF">SAMN05216602_3284</name>
</gene>
<protein>
    <submittedName>
        <fullName evidence="1">Uncharacterized protein</fullName>
    </submittedName>
</protein>
<evidence type="ECO:0000313" key="2">
    <source>
        <dbReference type="Proteomes" id="UP000183018"/>
    </source>
</evidence>
<dbReference type="EMBL" id="FORC01000003">
    <property type="protein sequence ID" value="SFI92875.1"/>
    <property type="molecule type" value="Genomic_DNA"/>
</dbReference>
<evidence type="ECO:0000313" key="1">
    <source>
        <dbReference type="EMBL" id="SFI92875.1"/>
    </source>
</evidence>
<organism evidence="1 2">
    <name type="scientific">Phytopseudomonas argentinensis</name>
    <dbReference type="NCBI Taxonomy" id="289370"/>
    <lineage>
        <taxon>Bacteria</taxon>
        <taxon>Pseudomonadati</taxon>
        <taxon>Pseudomonadota</taxon>
        <taxon>Gammaproteobacteria</taxon>
        <taxon>Pseudomonadales</taxon>
        <taxon>Pseudomonadaceae</taxon>
        <taxon>Phytopseudomonas</taxon>
    </lineage>
</organism>
<dbReference type="RefSeq" id="WP_074886239.1">
    <property type="nucleotide sequence ID" value="NZ_FORC01000003.1"/>
</dbReference>
<dbReference type="Proteomes" id="UP000183018">
    <property type="component" value="Unassembled WGS sequence"/>
</dbReference>
<name>A0A1I3M7Z9_9GAMM</name>
<dbReference type="OrthoDB" id="6829668at2"/>
<sequence>MTTFNFKSIGYRFRGGAVRYNDLSYALCIDPGLAEEQLPHTAFYALDAGDWCMFDIGRWNAHSICVTQTPKDQAIALGEHGNIRVIGNNDDYDEQIACPGVTLSIMREIRNIGGFAYVCGMDRQVFKRESPGNWIVLHGDMPKQPAKDMVFGFESIHGYNEQNIYAVGWYGEIWHFDGKTWKNCASPTNINLTRVCCADDGWVYACGMHGILLKGKNDQWETIDHEATDSDLWDLEWFAGKLYISTLHALYWLNGGQLELVDFGVLIPNSCHSLSSADGLLWSIGENDILAFDGTSWTRVE</sequence>
<accession>A0A1I3M7Z9</accession>
<keyword evidence="2" id="KW-1185">Reference proteome</keyword>
<dbReference type="SUPFAM" id="SSF63829">
    <property type="entry name" value="Calcium-dependent phosphotriesterase"/>
    <property type="match status" value="1"/>
</dbReference>
<dbReference type="STRING" id="289370.SAMN05216602_3284"/>